<evidence type="ECO:0000313" key="1">
    <source>
        <dbReference type="EMBL" id="GFO25719.1"/>
    </source>
</evidence>
<keyword evidence="2" id="KW-1185">Reference proteome</keyword>
<dbReference type="Proteomes" id="UP000735302">
    <property type="component" value="Unassembled WGS sequence"/>
</dbReference>
<reference evidence="1 2" key="1">
    <citation type="journal article" date="2021" name="Elife">
        <title>Chloroplast acquisition without the gene transfer in kleptoplastic sea slugs, Plakobranchus ocellatus.</title>
        <authorList>
            <person name="Maeda T."/>
            <person name="Takahashi S."/>
            <person name="Yoshida T."/>
            <person name="Shimamura S."/>
            <person name="Takaki Y."/>
            <person name="Nagai Y."/>
            <person name="Toyoda A."/>
            <person name="Suzuki Y."/>
            <person name="Arimoto A."/>
            <person name="Ishii H."/>
            <person name="Satoh N."/>
            <person name="Nishiyama T."/>
            <person name="Hasebe M."/>
            <person name="Maruyama T."/>
            <person name="Minagawa J."/>
            <person name="Obokata J."/>
            <person name="Shigenobu S."/>
        </authorList>
    </citation>
    <scope>NUCLEOTIDE SEQUENCE [LARGE SCALE GENOMIC DNA]</scope>
</reference>
<dbReference type="EMBL" id="BLXT01005772">
    <property type="protein sequence ID" value="GFO25719.1"/>
    <property type="molecule type" value="Genomic_DNA"/>
</dbReference>
<comment type="caution">
    <text evidence="1">The sequence shown here is derived from an EMBL/GenBank/DDBJ whole genome shotgun (WGS) entry which is preliminary data.</text>
</comment>
<protein>
    <submittedName>
        <fullName evidence="1">Uncharacterized protein</fullName>
    </submittedName>
</protein>
<organism evidence="1 2">
    <name type="scientific">Plakobranchus ocellatus</name>
    <dbReference type="NCBI Taxonomy" id="259542"/>
    <lineage>
        <taxon>Eukaryota</taxon>
        <taxon>Metazoa</taxon>
        <taxon>Spiralia</taxon>
        <taxon>Lophotrochozoa</taxon>
        <taxon>Mollusca</taxon>
        <taxon>Gastropoda</taxon>
        <taxon>Heterobranchia</taxon>
        <taxon>Euthyneura</taxon>
        <taxon>Panpulmonata</taxon>
        <taxon>Sacoglossa</taxon>
        <taxon>Placobranchoidea</taxon>
        <taxon>Plakobranchidae</taxon>
        <taxon>Plakobranchus</taxon>
    </lineage>
</organism>
<gene>
    <name evidence="1" type="ORF">PoB_005222400</name>
</gene>
<name>A0AAV4C3L8_9GAST</name>
<sequence>MKAEKKKKGPSTRVNKIAMARVWSKKLTTLNFWIRLPTQDMKVVVRPRLVTATPMEMLPKLHNPAEDTPTSMPKFHHPDCGSCTTLACTLGYNIKIELFTAELLRN</sequence>
<proteinExistence type="predicted"/>
<accession>A0AAV4C3L8</accession>
<dbReference type="AlphaFoldDB" id="A0AAV4C3L8"/>
<evidence type="ECO:0000313" key="2">
    <source>
        <dbReference type="Proteomes" id="UP000735302"/>
    </source>
</evidence>